<dbReference type="EMBL" id="UYRU01054237">
    <property type="protein sequence ID" value="VDN12586.1"/>
    <property type="molecule type" value="Genomic_DNA"/>
</dbReference>
<feature type="compositionally biased region" description="Basic and acidic residues" evidence="1">
    <location>
        <begin position="233"/>
        <end position="251"/>
    </location>
</feature>
<feature type="compositionally biased region" description="Basic and acidic residues" evidence="1">
    <location>
        <begin position="42"/>
        <end position="56"/>
    </location>
</feature>
<feature type="compositionally biased region" description="Basic and acidic residues" evidence="1">
    <location>
        <begin position="156"/>
        <end position="182"/>
    </location>
</feature>
<feature type="compositionally biased region" description="Low complexity" evidence="1">
    <location>
        <begin position="221"/>
        <end position="232"/>
    </location>
</feature>
<accession>A0A3P7P3L2</accession>
<protein>
    <submittedName>
        <fullName evidence="2">Uncharacterized protein</fullName>
    </submittedName>
</protein>
<feature type="compositionally biased region" description="Polar residues" evidence="1">
    <location>
        <begin position="93"/>
        <end position="129"/>
    </location>
</feature>
<evidence type="ECO:0000256" key="1">
    <source>
        <dbReference type="SAM" id="MobiDB-lite"/>
    </source>
</evidence>
<feature type="compositionally biased region" description="Basic and acidic residues" evidence="1">
    <location>
        <begin position="1"/>
        <end position="14"/>
    </location>
</feature>
<sequence>MSTAGLEDRLDARVSRPSIRSTSEYNHQLVVETDAGQSLTSKLEDRHSDEKNHADGKPSLMPEQQNVSPHSAEDIVIAKPASSVNPAGDELNLSASKFQRSGPSEEQPLRSSPRPTVSPSIKELSNQNKPLVEINDRPSGSKEIERFSPPDVVLRQQEDDQDQRQQRHPEEEVEDIGEHYDNDDNGQLTSESSQDADLADENSDAAIDPMILKYMAIVKEQQQSLQKQLQQQKDSEEGRGSKEGKGFDAQEHPATAKKPTLEDFLTNDQFESDRSARPESVLAPRPTSKSADEQR</sequence>
<feature type="compositionally biased region" description="Basic and acidic residues" evidence="1">
    <location>
        <begin position="134"/>
        <end position="148"/>
    </location>
</feature>
<dbReference type="Proteomes" id="UP000281553">
    <property type="component" value="Unassembled WGS sequence"/>
</dbReference>
<proteinExistence type="predicted"/>
<evidence type="ECO:0000313" key="2">
    <source>
        <dbReference type="EMBL" id="VDN12586.1"/>
    </source>
</evidence>
<keyword evidence="3" id="KW-1185">Reference proteome</keyword>
<gene>
    <name evidence="2" type="ORF">DILT_LOCUS8417</name>
</gene>
<name>A0A3P7P3L2_DIBLA</name>
<feature type="compositionally biased region" description="Polar residues" evidence="1">
    <location>
        <begin position="185"/>
        <end position="195"/>
    </location>
</feature>
<feature type="region of interest" description="Disordered" evidence="1">
    <location>
        <begin position="221"/>
        <end position="295"/>
    </location>
</feature>
<feature type="region of interest" description="Disordered" evidence="1">
    <location>
        <begin position="1"/>
        <end position="204"/>
    </location>
</feature>
<organism evidence="2 3">
    <name type="scientific">Dibothriocephalus latus</name>
    <name type="common">Fish tapeworm</name>
    <name type="synonym">Diphyllobothrium latum</name>
    <dbReference type="NCBI Taxonomy" id="60516"/>
    <lineage>
        <taxon>Eukaryota</taxon>
        <taxon>Metazoa</taxon>
        <taxon>Spiralia</taxon>
        <taxon>Lophotrochozoa</taxon>
        <taxon>Platyhelminthes</taxon>
        <taxon>Cestoda</taxon>
        <taxon>Eucestoda</taxon>
        <taxon>Diphyllobothriidea</taxon>
        <taxon>Diphyllobothriidae</taxon>
        <taxon>Dibothriocephalus</taxon>
    </lineage>
</organism>
<dbReference type="AlphaFoldDB" id="A0A3P7P3L2"/>
<evidence type="ECO:0000313" key="3">
    <source>
        <dbReference type="Proteomes" id="UP000281553"/>
    </source>
</evidence>
<reference evidence="2 3" key="1">
    <citation type="submission" date="2018-11" db="EMBL/GenBank/DDBJ databases">
        <authorList>
            <consortium name="Pathogen Informatics"/>
        </authorList>
    </citation>
    <scope>NUCLEOTIDE SEQUENCE [LARGE SCALE GENOMIC DNA]</scope>
</reference>